<accession>A0ABD6BPA0</accession>
<reference evidence="2 3" key="1">
    <citation type="journal article" date="2019" name="Int. J. Syst. Evol. Microbiol.">
        <title>The Global Catalogue of Microorganisms (GCM) 10K type strain sequencing project: providing services to taxonomists for standard genome sequencing and annotation.</title>
        <authorList>
            <consortium name="The Broad Institute Genomics Platform"/>
            <consortium name="The Broad Institute Genome Sequencing Center for Infectious Disease"/>
            <person name="Wu L."/>
            <person name="Ma J."/>
        </authorList>
    </citation>
    <scope>NUCLEOTIDE SEQUENCE [LARGE SCALE GENOMIC DNA]</scope>
    <source>
        <strain evidence="2 3">CGMCC 1.12859</strain>
    </source>
</reference>
<dbReference type="AlphaFoldDB" id="A0ABD6BPA0"/>
<comment type="caution">
    <text evidence="2">The sequence shown here is derived from an EMBL/GenBank/DDBJ whole genome shotgun (WGS) entry which is preliminary data.</text>
</comment>
<dbReference type="RefSeq" id="WP_267645713.1">
    <property type="nucleotide sequence ID" value="NZ_JANHGR010000001.1"/>
</dbReference>
<keyword evidence="3" id="KW-1185">Reference proteome</keyword>
<dbReference type="InterPro" id="IPR051678">
    <property type="entry name" value="AGP_Transferase"/>
</dbReference>
<organism evidence="2 3">
    <name type="scientific">Halolamina litorea</name>
    <dbReference type="NCBI Taxonomy" id="1515593"/>
    <lineage>
        <taxon>Archaea</taxon>
        <taxon>Methanobacteriati</taxon>
        <taxon>Methanobacteriota</taxon>
        <taxon>Stenosarchaea group</taxon>
        <taxon>Halobacteria</taxon>
        <taxon>Halobacteriales</taxon>
        <taxon>Haloferacaceae</taxon>
    </lineage>
</organism>
<dbReference type="Pfam" id="PF01636">
    <property type="entry name" value="APH"/>
    <property type="match status" value="1"/>
</dbReference>
<dbReference type="EMBL" id="JBHUCZ010000001">
    <property type="protein sequence ID" value="MFD1566434.1"/>
    <property type="molecule type" value="Genomic_DNA"/>
</dbReference>
<dbReference type="Gene3D" id="3.90.1200.10">
    <property type="match status" value="1"/>
</dbReference>
<dbReference type="PANTHER" id="PTHR21310">
    <property type="entry name" value="AMINOGLYCOSIDE PHOSPHOTRANSFERASE-RELATED-RELATED"/>
    <property type="match status" value="1"/>
</dbReference>
<gene>
    <name evidence="2" type="ORF">ACFSAU_02930</name>
</gene>
<proteinExistence type="predicted"/>
<evidence type="ECO:0000313" key="2">
    <source>
        <dbReference type="EMBL" id="MFD1566434.1"/>
    </source>
</evidence>
<evidence type="ECO:0000259" key="1">
    <source>
        <dbReference type="Pfam" id="PF01636"/>
    </source>
</evidence>
<dbReference type="PANTHER" id="PTHR21310:SF15">
    <property type="entry name" value="AMINOGLYCOSIDE PHOSPHOTRANSFERASE DOMAIN-CONTAINING PROTEIN"/>
    <property type="match status" value="1"/>
</dbReference>
<protein>
    <submittedName>
        <fullName evidence="2">Phosphotransferase enzyme family protein</fullName>
    </submittedName>
</protein>
<name>A0ABD6BPA0_9EURY</name>
<feature type="domain" description="Aminoglycoside phosphotransferase" evidence="1">
    <location>
        <begin position="20"/>
        <end position="260"/>
    </location>
</feature>
<dbReference type="InterPro" id="IPR002575">
    <property type="entry name" value="Aminoglycoside_PTrfase"/>
</dbReference>
<dbReference type="Proteomes" id="UP001597139">
    <property type="component" value="Unassembled WGS sequence"/>
</dbReference>
<dbReference type="SUPFAM" id="SSF56112">
    <property type="entry name" value="Protein kinase-like (PK-like)"/>
    <property type="match status" value="1"/>
</dbReference>
<evidence type="ECO:0000313" key="3">
    <source>
        <dbReference type="Proteomes" id="UP001597139"/>
    </source>
</evidence>
<dbReference type="InterPro" id="IPR011009">
    <property type="entry name" value="Kinase-like_dom_sf"/>
</dbReference>
<sequence length="311" mass="34368">MDPAVTVIAERTFGAAPDHVERAEVGRLHETYFVDVAGRAVVVQFASDRGGGVDSLRLGTSCYRLFRDTPVPVPEVLSDGVETHAGREYVVVERLPGEPAKLDISAARMRAAGRELARIHAYGPDFDVPGRLRFESDEPVVDPVFESDHRAWLLAELKDNLDTLREAGFDAVDAIAALFEDAGDRIPTDFEPVLCHDDFSPDNVLFEGDELTGVIDFDRAYAGHDARDLVKAVNASWMHDPVTEWSVRESFYDGYRSVRPFPEGFGRVESLYRVESLVAPVAGMLEIGAFSDAEAAFYDDRLAQMIDDARS</sequence>